<evidence type="ECO:0000313" key="1">
    <source>
        <dbReference type="EMBL" id="CAK7322567.1"/>
    </source>
</evidence>
<evidence type="ECO:0000313" key="2">
    <source>
        <dbReference type="Proteomes" id="UP001314170"/>
    </source>
</evidence>
<reference evidence="1 2" key="1">
    <citation type="submission" date="2024-01" db="EMBL/GenBank/DDBJ databases">
        <authorList>
            <person name="Waweru B."/>
        </authorList>
    </citation>
    <scope>NUCLEOTIDE SEQUENCE [LARGE SCALE GENOMIC DNA]</scope>
</reference>
<accession>A0AAV1QQ19</accession>
<keyword evidence="2" id="KW-1185">Reference proteome</keyword>
<gene>
    <name evidence="1" type="ORF">DCAF_LOCUS177</name>
</gene>
<organism evidence="1 2">
    <name type="scientific">Dovyalis caffra</name>
    <dbReference type="NCBI Taxonomy" id="77055"/>
    <lineage>
        <taxon>Eukaryota</taxon>
        <taxon>Viridiplantae</taxon>
        <taxon>Streptophyta</taxon>
        <taxon>Embryophyta</taxon>
        <taxon>Tracheophyta</taxon>
        <taxon>Spermatophyta</taxon>
        <taxon>Magnoliopsida</taxon>
        <taxon>eudicotyledons</taxon>
        <taxon>Gunneridae</taxon>
        <taxon>Pentapetalae</taxon>
        <taxon>rosids</taxon>
        <taxon>fabids</taxon>
        <taxon>Malpighiales</taxon>
        <taxon>Salicaceae</taxon>
        <taxon>Flacourtieae</taxon>
        <taxon>Dovyalis</taxon>
    </lineage>
</organism>
<proteinExistence type="predicted"/>
<name>A0AAV1QQ19_9ROSI</name>
<dbReference type="AlphaFoldDB" id="A0AAV1QQ19"/>
<comment type="caution">
    <text evidence="1">The sequence shown here is derived from an EMBL/GenBank/DDBJ whole genome shotgun (WGS) entry which is preliminary data.</text>
</comment>
<dbReference type="EMBL" id="CAWUPB010000026">
    <property type="protein sequence ID" value="CAK7322567.1"/>
    <property type="molecule type" value="Genomic_DNA"/>
</dbReference>
<sequence length="64" mass="7367">MEIMLKYKLELISERAHDLTTIEKHKLFSLVFKSKTDWVQLSHKLGINYYVVGLPTHGLGPQLG</sequence>
<dbReference type="Proteomes" id="UP001314170">
    <property type="component" value="Unassembled WGS sequence"/>
</dbReference>
<feature type="non-terminal residue" evidence="1">
    <location>
        <position position="64"/>
    </location>
</feature>
<protein>
    <submittedName>
        <fullName evidence="1">Uncharacterized protein</fullName>
    </submittedName>
</protein>